<proteinExistence type="predicted"/>
<dbReference type="CDD" id="cd01012">
    <property type="entry name" value="YcaC_related"/>
    <property type="match status" value="1"/>
</dbReference>
<evidence type="ECO:0000259" key="2">
    <source>
        <dbReference type="Pfam" id="PF00857"/>
    </source>
</evidence>
<evidence type="ECO:0000256" key="1">
    <source>
        <dbReference type="SAM" id="MobiDB-lite"/>
    </source>
</evidence>
<accession>A0A553ZQK2</accession>
<dbReference type="Proteomes" id="UP000320888">
    <property type="component" value="Unassembled WGS sequence"/>
</dbReference>
<dbReference type="PANTHER" id="PTHR43559:SF1">
    <property type="entry name" value="HYDROLASE"/>
    <property type="match status" value="1"/>
</dbReference>
<dbReference type="InterPro" id="IPR036380">
    <property type="entry name" value="Isochorismatase-like_sf"/>
</dbReference>
<gene>
    <name evidence="3" type="ORF">FNZ23_02750</name>
</gene>
<feature type="domain" description="Isochorismatase-like" evidence="2">
    <location>
        <begin position="31"/>
        <end position="181"/>
    </location>
</feature>
<evidence type="ECO:0000313" key="3">
    <source>
        <dbReference type="EMBL" id="TSB43759.1"/>
    </source>
</evidence>
<dbReference type="SUPFAM" id="SSF52499">
    <property type="entry name" value="Isochorismatase-like hydrolases"/>
    <property type="match status" value="1"/>
</dbReference>
<dbReference type="PANTHER" id="PTHR43559">
    <property type="entry name" value="HYDROLASE YCAC-RELATED"/>
    <property type="match status" value="1"/>
</dbReference>
<evidence type="ECO:0000313" key="4">
    <source>
        <dbReference type="Proteomes" id="UP000320888"/>
    </source>
</evidence>
<dbReference type="OrthoDB" id="9789777at2"/>
<sequence length="223" mass="24260">MTADAAHSKTAPEPVRDPAADHLLTPDNCTVVFIDYQEGQYATVGSASREEIDLGAVTLAKLARAYEIPTVLSTVAVGMGVNQATVPVITAELPEVPEIDRTGVNSWEDADFRAAIRATGRRKIVMAGLWTEVCLTFPTLDMLREGFEVYPVIDAVGGVSPVTHATAIERMTQAGAQPITSLAFGCELMRNWARPDADLYRTVINDYFRRKQATGEKTGTLFR</sequence>
<reference evidence="3 4" key="1">
    <citation type="submission" date="2019-07" db="EMBL/GenBank/DDBJ databases">
        <title>Draft genome for Streptomyces benahoarensis MZ03-48.</title>
        <authorList>
            <person name="Gonzalez-Pimentel J.L."/>
        </authorList>
    </citation>
    <scope>NUCLEOTIDE SEQUENCE [LARGE SCALE GENOMIC DNA]</scope>
    <source>
        <strain evidence="3 4">MZ03-48</strain>
    </source>
</reference>
<keyword evidence="4" id="KW-1185">Reference proteome</keyword>
<protein>
    <submittedName>
        <fullName evidence="3">Hydrolase</fullName>
    </submittedName>
</protein>
<dbReference type="RefSeq" id="WP_143940282.1">
    <property type="nucleotide sequence ID" value="NZ_VKLS01000013.1"/>
</dbReference>
<organism evidence="3 4">
    <name type="scientific">Streptomyces benahoarensis</name>
    <dbReference type="NCBI Taxonomy" id="2595054"/>
    <lineage>
        <taxon>Bacteria</taxon>
        <taxon>Bacillati</taxon>
        <taxon>Actinomycetota</taxon>
        <taxon>Actinomycetes</taxon>
        <taxon>Kitasatosporales</taxon>
        <taxon>Streptomycetaceae</taxon>
        <taxon>Streptomyces</taxon>
    </lineage>
</organism>
<comment type="caution">
    <text evidence="3">The sequence shown here is derived from an EMBL/GenBank/DDBJ whole genome shotgun (WGS) entry which is preliminary data.</text>
</comment>
<feature type="region of interest" description="Disordered" evidence="1">
    <location>
        <begin position="1"/>
        <end position="21"/>
    </location>
</feature>
<dbReference type="InterPro" id="IPR000868">
    <property type="entry name" value="Isochorismatase-like_dom"/>
</dbReference>
<dbReference type="GO" id="GO:0016787">
    <property type="term" value="F:hydrolase activity"/>
    <property type="evidence" value="ECO:0007669"/>
    <property type="project" value="UniProtKB-KW"/>
</dbReference>
<dbReference type="Gene3D" id="3.40.50.850">
    <property type="entry name" value="Isochorismatase-like"/>
    <property type="match status" value="1"/>
</dbReference>
<dbReference type="InterPro" id="IPR053152">
    <property type="entry name" value="Hydrolase_YcaC-like"/>
</dbReference>
<keyword evidence="3" id="KW-0378">Hydrolase</keyword>
<dbReference type="EMBL" id="VKLS01000013">
    <property type="protein sequence ID" value="TSB43759.1"/>
    <property type="molecule type" value="Genomic_DNA"/>
</dbReference>
<name>A0A553ZQK2_9ACTN</name>
<dbReference type="Pfam" id="PF00857">
    <property type="entry name" value="Isochorismatase"/>
    <property type="match status" value="1"/>
</dbReference>
<dbReference type="AlphaFoldDB" id="A0A553ZQK2"/>